<keyword evidence="3" id="KW-1185">Reference proteome</keyword>
<protein>
    <submittedName>
        <fullName evidence="2">Uncharacterized protein</fullName>
    </submittedName>
</protein>
<dbReference type="EMBL" id="CAJVCH010518363">
    <property type="protein sequence ID" value="CAG7821696.1"/>
    <property type="molecule type" value="Genomic_DNA"/>
</dbReference>
<name>A0A8J2PB60_9HEXA</name>
<sequence length="124" mass="14572">MTFTDKQLRQLFIRRLNIVRDLYYLRQVKKFQYVKSYTRQLFILSNFTDQECTNVQICCKAGSVFPNICGFIDGTARPISRPSYNQKDQYSGYKKEHQIPKHGRRHDAAILTPVKSDPGTEEDF</sequence>
<dbReference type="OrthoDB" id="5978526at2759"/>
<gene>
    <name evidence="2" type="ORF">AFUS01_LOCUS32014</name>
</gene>
<evidence type="ECO:0000313" key="3">
    <source>
        <dbReference type="Proteomes" id="UP000708208"/>
    </source>
</evidence>
<dbReference type="Proteomes" id="UP000708208">
    <property type="component" value="Unassembled WGS sequence"/>
</dbReference>
<dbReference type="AlphaFoldDB" id="A0A8J2PB60"/>
<organism evidence="2 3">
    <name type="scientific">Allacma fusca</name>
    <dbReference type="NCBI Taxonomy" id="39272"/>
    <lineage>
        <taxon>Eukaryota</taxon>
        <taxon>Metazoa</taxon>
        <taxon>Ecdysozoa</taxon>
        <taxon>Arthropoda</taxon>
        <taxon>Hexapoda</taxon>
        <taxon>Collembola</taxon>
        <taxon>Symphypleona</taxon>
        <taxon>Sminthuridae</taxon>
        <taxon>Allacma</taxon>
    </lineage>
</organism>
<reference evidence="2" key="1">
    <citation type="submission" date="2021-06" db="EMBL/GenBank/DDBJ databases">
        <authorList>
            <person name="Hodson N. C."/>
            <person name="Mongue J. A."/>
            <person name="Jaron S. K."/>
        </authorList>
    </citation>
    <scope>NUCLEOTIDE SEQUENCE</scope>
</reference>
<comment type="caution">
    <text evidence="2">The sequence shown here is derived from an EMBL/GenBank/DDBJ whole genome shotgun (WGS) entry which is preliminary data.</text>
</comment>
<feature type="region of interest" description="Disordered" evidence="1">
    <location>
        <begin position="80"/>
        <end position="124"/>
    </location>
</feature>
<evidence type="ECO:0000256" key="1">
    <source>
        <dbReference type="SAM" id="MobiDB-lite"/>
    </source>
</evidence>
<proteinExistence type="predicted"/>
<accession>A0A8J2PB60</accession>
<evidence type="ECO:0000313" key="2">
    <source>
        <dbReference type="EMBL" id="CAG7821696.1"/>
    </source>
</evidence>